<evidence type="ECO:0000313" key="3">
    <source>
        <dbReference type="EMBL" id="CAK0814504.1"/>
    </source>
</evidence>
<feature type="non-terminal residue" evidence="3">
    <location>
        <position position="232"/>
    </location>
</feature>
<dbReference type="PANTHER" id="PTHR46366">
    <property type="entry name" value="PRO-APOPTOTIC SERINE PROTEASE NMA111"/>
    <property type="match status" value="1"/>
</dbReference>
<gene>
    <name evidence="3" type="ORF">PCOR1329_LOCUS18088</name>
</gene>
<feature type="domain" description="PDZ-like" evidence="2">
    <location>
        <begin position="79"/>
        <end position="151"/>
    </location>
</feature>
<evidence type="ECO:0000256" key="1">
    <source>
        <dbReference type="SAM" id="MobiDB-lite"/>
    </source>
</evidence>
<sequence length="232" mass="25510">GRAPWRHAAGEELPARLRGRAASAARGRARGAQRQALRRLRPPRRRPGCGRGRRGGARGVPRGQPVEMELQVCDAHSLIPREFVEMGLGIFHKVPYQTAMRHHIPLEGVYVALSGIVFGDVVKSDAIILELDGVPCKDLATFEDAVRQLPNKEYFSVGYMVPKIAKERKKTVAPVKMQRHWWTFRAWALRPSTHSWAARLLQPAPPPAPPPAEPEPEEPGGGACAALAEQAA</sequence>
<comment type="caution">
    <text evidence="3">The sequence shown here is derived from an EMBL/GenBank/DDBJ whole genome shotgun (WGS) entry which is preliminary data.</text>
</comment>
<protein>
    <recommendedName>
        <fullName evidence="2">PDZ-like domain-containing protein</fullName>
    </recommendedName>
</protein>
<accession>A0ABN9R6Q8</accession>
<proteinExistence type="predicted"/>
<reference evidence="3" key="1">
    <citation type="submission" date="2023-10" db="EMBL/GenBank/DDBJ databases">
        <authorList>
            <person name="Chen Y."/>
            <person name="Shah S."/>
            <person name="Dougan E. K."/>
            <person name="Thang M."/>
            <person name="Chan C."/>
        </authorList>
    </citation>
    <scope>NUCLEOTIDE SEQUENCE [LARGE SCALE GENOMIC DNA]</scope>
</reference>
<dbReference type="InterPro" id="IPR025926">
    <property type="entry name" value="PDZ-like_dom"/>
</dbReference>
<feature type="region of interest" description="Disordered" evidence="1">
    <location>
        <begin position="201"/>
        <end position="232"/>
    </location>
</feature>
<name>A0ABN9R6Q8_9DINO</name>
<feature type="non-terminal residue" evidence="3">
    <location>
        <position position="1"/>
    </location>
</feature>
<evidence type="ECO:0000259" key="2">
    <source>
        <dbReference type="Pfam" id="PF12812"/>
    </source>
</evidence>
<feature type="compositionally biased region" description="Pro residues" evidence="1">
    <location>
        <begin position="203"/>
        <end position="213"/>
    </location>
</feature>
<dbReference type="Pfam" id="PF12812">
    <property type="entry name" value="PDZ_1"/>
    <property type="match status" value="1"/>
</dbReference>
<dbReference type="PANTHER" id="PTHR46366:SF1">
    <property type="entry name" value="PDZ DOMAIN-CONTAINING PROTEIN C1685.05"/>
    <property type="match status" value="1"/>
</dbReference>
<dbReference type="EMBL" id="CAUYUJ010005663">
    <property type="protein sequence ID" value="CAK0814504.1"/>
    <property type="molecule type" value="Genomic_DNA"/>
</dbReference>
<dbReference type="Proteomes" id="UP001189429">
    <property type="component" value="Unassembled WGS sequence"/>
</dbReference>
<feature type="compositionally biased region" description="Basic residues" evidence="1">
    <location>
        <begin position="27"/>
        <end position="56"/>
    </location>
</feature>
<keyword evidence="4" id="KW-1185">Reference proteome</keyword>
<evidence type="ECO:0000313" key="4">
    <source>
        <dbReference type="Proteomes" id="UP001189429"/>
    </source>
</evidence>
<feature type="region of interest" description="Disordered" evidence="1">
    <location>
        <begin position="1"/>
        <end position="63"/>
    </location>
</feature>
<organism evidence="3 4">
    <name type="scientific">Prorocentrum cordatum</name>
    <dbReference type="NCBI Taxonomy" id="2364126"/>
    <lineage>
        <taxon>Eukaryota</taxon>
        <taxon>Sar</taxon>
        <taxon>Alveolata</taxon>
        <taxon>Dinophyceae</taxon>
        <taxon>Prorocentrales</taxon>
        <taxon>Prorocentraceae</taxon>
        <taxon>Prorocentrum</taxon>
    </lineage>
</organism>